<feature type="compositionally biased region" description="Basic residues" evidence="1">
    <location>
        <begin position="94"/>
        <end position="106"/>
    </location>
</feature>
<gene>
    <name evidence="2" type="ORF">AVDCRST_MAG19-2173</name>
</gene>
<protein>
    <submittedName>
        <fullName evidence="2">Uncharacterized protein</fullName>
    </submittedName>
</protein>
<reference evidence="2" key="1">
    <citation type="submission" date="2020-02" db="EMBL/GenBank/DDBJ databases">
        <authorList>
            <person name="Meier V. D."/>
        </authorList>
    </citation>
    <scope>NUCLEOTIDE SEQUENCE</scope>
    <source>
        <strain evidence="2">AVDCRST_MAG19</strain>
    </source>
</reference>
<dbReference type="EMBL" id="CADCWL010000100">
    <property type="protein sequence ID" value="CAA9565083.1"/>
    <property type="molecule type" value="Genomic_DNA"/>
</dbReference>
<feature type="compositionally biased region" description="Basic residues" evidence="1">
    <location>
        <begin position="57"/>
        <end position="72"/>
    </location>
</feature>
<evidence type="ECO:0000256" key="1">
    <source>
        <dbReference type="SAM" id="MobiDB-lite"/>
    </source>
</evidence>
<feature type="compositionally biased region" description="Basic and acidic residues" evidence="1">
    <location>
        <begin position="107"/>
        <end position="117"/>
    </location>
</feature>
<feature type="compositionally biased region" description="Basic and acidic residues" evidence="1">
    <location>
        <begin position="14"/>
        <end position="34"/>
    </location>
</feature>
<name>A0A6J4V150_9BACT</name>
<sequence>DPRAIAAGVGPGSDRPRMGTVRDRERRHGRDGAGDRLPPLRRGRGAGAAGGCGAAARGRRRADPHRRRRGRSVGHAAAERTLPPGAPRQAALRCRLRCRRRRRGRRPGRDQLPARRF</sequence>
<proteinExistence type="predicted"/>
<feature type="non-terminal residue" evidence="2">
    <location>
        <position position="1"/>
    </location>
</feature>
<feature type="non-terminal residue" evidence="2">
    <location>
        <position position="117"/>
    </location>
</feature>
<dbReference type="AlphaFoldDB" id="A0A6J4V150"/>
<accession>A0A6J4V150</accession>
<feature type="region of interest" description="Disordered" evidence="1">
    <location>
        <begin position="1"/>
        <end position="117"/>
    </location>
</feature>
<organism evidence="2">
    <name type="scientific">uncultured Thermomicrobiales bacterium</name>
    <dbReference type="NCBI Taxonomy" id="1645740"/>
    <lineage>
        <taxon>Bacteria</taxon>
        <taxon>Pseudomonadati</taxon>
        <taxon>Thermomicrobiota</taxon>
        <taxon>Thermomicrobia</taxon>
        <taxon>Thermomicrobiales</taxon>
        <taxon>environmental samples</taxon>
    </lineage>
</organism>
<evidence type="ECO:0000313" key="2">
    <source>
        <dbReference type="EMBL" id="CAA9565083.1"/>
    </source>
</evidence>